<dbReference type="GO" id="GO:1990481">
    <property type="term" value="P:mRNA pseudouridine synthesis"/>
    <property type="evidence" value="ECO:0007669"/>
    <property type="project" value="TreeGrafter"/>
</dbReference>
<feature type="region of interest" description="Disordered" evidence="5">
    <location>
        <begin position="109"/>
        <end position="128"/>
    </location>
</feature>
<dbReference type="EMBL" id="VWRR01000014">
    <property type="protein sequence ID" value="KAF6001586.1"/>
    <property type="molecule type" value="Genomic_DNA"/>
</dbReference>
<reference evidence="7 8" key="1">
    <citation type="journal article" date="2020" name="J. Phycol.">
        <title>Comparative genome analysis reveals Cyanidiococcus gen. nov., a new extremophilic red algal genus sister to Cyanidioschyzon (Cyanidioschyzonaceae, Rhodophyta).</title>
        <authorList>
            <person name="Liu S.-L."/>
            <person name="Chiang Y.-R."/>
            <person name="Yoon H.S."/>
            <person name="Fu H.-Y."/>
        </authorList>
    </citation>
    <scope>NUCLEOTIDE SEQUENCE [LARGE SCALE GENOMIC DNA]</scope>
    <source>
        <strain evidence="7 8">THAL066</strain>
    </source>
</reference>
<dbReference type="FunFam" id="3.30.70.580:FF:000002">
    <property type="entry name" value="tRNA pseudouridine synthase"/>
    <property type="match status" value="1"/>
</dbReference>
<feature type="region of interest" description="Disordered" evidence="5">
    <location>
        <begin position="272"/>
        <end position="349"/>
    </location>
</feature>
<protein>
    <recommendedName>
        <fullName evidence="6">Pseudouridine synthase I TruA alpha/beta domain-containing protein</fullName>
    </recommendedName>
</protein>
<feature type="compositionally biased region" description="Polar residues" evidence="5">
    <location>
        <begin position="321"/>
        <end position="335"/>
    </location>
</feature>
<accession>A0A7J7IEQ1</accession>
<dbReference type="InterPro" id="IPR020103">
    <property type="entry name" value="PsdUridine_synth_cat_dom_sf"/>
</dbReference>
<comment type="caution">
    <text evidence="7">The sequence shown here is derived from an EMBL/GenBank/DDBJ whole genome shotgun (WGS) entry which is preliminary data.</text>
</comment>
<evidence type="ECO:0000256" key="1">
    <source>
        <dbReference type="ARBA" id="ARBA00009375"/>
    </source>
</evidence>
<name>A0A7J7IEQ1_9RHOD</name>
<dbReference type="OrthoDB" id="10256309at2759"/>
<feature type="compositionally biased region" description="Acidic residues" evidence="5">
    <location>
        <begin position="294"/>
        <end position="312"/>
    </location>
</feature>
<dbReference type="SUPFAM" id="SSF55120">
    <property type="entry name" value="Pseudouridine synthase"/>
    <property type="match status" value="2"/>
</dbReference>
<feature type="compositionally biased region" description="Polar residues" evidence="5">
    <location>
        <begin position="118"/>
        <end position="128"/>
    </location>
</feature>
<feature type="domain" description="Pseudouridine synthase I TruA alpha/beta" evidence="6">
    <location>
        <begin position="473"/>
        <end position="537"/>
    </location>
</feature>
<comment type="catalytic activity">
    <reaction evidence="4">
        <text>a uridine in tRNA = a pseudouridine in tRNA</text>
        <dbReference type="Rhea" id="RHEA:54572"/>
        <dbReference type="Rhea" id="RHEA-COMP:13339"/>
        <dbReference type="Rhea" id="RHEA-COMP:13934"/>
        <dbReference type="ChEBI" id="CHEBI:65314"/>
        <dbReference type="ChEBI" id="CHEBI:65315"/>
    </reaction>
</comment>
<dbReference type="Gene3D" id="3.30.70.580">
    <property type="entry name" value="Pseudouridine synthase I, catalytic domain, N-terminal subdomain"/>
    <property type="match status" value="1"/>
</dbReference>
<dbReference type="InterPro" id="IPR001406">
    <property type="entry name" value="PsdUridine_synth_TruA"/>
</dbReference>
<dbReference type="GO" id="GO:0009982">
    <property type="term" value="F:pseudouridine synthase activity"/>
    <property type="evidence" value="ECO:0007669"/>
    <property type="project" value="InterPro"/>
</dbReference>
<dbReference type="PANTHER" id="PTHR11142:SF4">
    <property type="entry name" value="PSEUDOURIDYLATE SYNTHASE 1 HOMOLOG"/>
    <property type="match status" value="1"/>
</dbReference>
<keyword evidence="2" id="KW-0819">tRNA processing</keyword>
<evidence type="ECO:0000256" key="4">
    <source>
        <dbReference type="ARBA" id="ARBA00036943"/>
    </source>
</evidence>
<dbReference type="AlphaFoldDB" id="A0A7J7IEQ1"/>
<dbReference type="InterPro" id="IPR020094">
    <property type="entry name" value="TruA/RsuA/RluB/E/F_N"/>
</dbReference>
<evidence type="ECO:0000256" key="5">
    <source>
        <dbReference type="SAM" id="MobiDB-lite"/>
    </source>
</evidence>
<dbReference type="PANTHER" id="PTHR11142">
    <property type="entry name" value="PSEUDOURIDYLATE SYNTHASE"/>
    <property type="match status" value="1"/>
</dbReference>
<evidence type="ECO:0000313" key="7">
    <source>
        <dbReference type="EMBL" id="KAF6001586.1"/>
    </source>
</evidence>
<evidence type="ECO:0000256" key="3">
    <source>
        <dbReference type="ARBA" id="ARBA00023235"/>
    </source>
</evidence>
<dbReference type="InterPro" id="IPR020097">
    <property type="entry name" value="PsdUridine_synth_TruA_a/b_dom"/>
</dbReference>
<sequence>MPYSWTFCWSNWRVSLPLLAPGHNLFPIGRVSPARSTLRTQRVWLVPARCPTATRLVRQLSPFRASDQRRLSTMSELDPSTSKNALKKRNVALWFGYIGTCFRGSQVVQPRRNETEASTHTGDLNGDTMVSVSDGTVEGELVQALYRIGAITERNLEHVRKVSWSRASRTDKGVHAVANVVSVKLLLDLERDLDDHEALQASFIEKLNAQLPPSIQVYGGERTTKGFRARAACTMREYEYILPRWVLGGHEDLFVKALRCFEGTHRFHNFSGKERKTRGRSSGKATDASAMNDLVDDGDADDVDNTDDDDWDDVRLDDSGPNANDDCSSTLQQARSSERLSGPGAEDSLRMLSHRDEAASTESKSQRLDADAATPFCDHGAEMDPSWNAADADSIQKGSNERTEQATPHLQSRFQEERELAKQAIRETHPERELAPVEHDDPRCVRIQERKPYRCLTQLAFPVAHPDRLQSPYYIRTVYRFEMEPLPYGPTGKNDFLLVHIRGQSFVLHQIRLLIGAAVLVARGHLSLDALRAALDGPYRVLFWRAPGSCLMLSRPSFWDPRRRRHRLVASECSEQRMSRFRLETLIPHVCALSQHEWAEFLNPEYGARVTYLNQEQLTQQYRLWRERATEAAVERRRQATLLNPRTTYKTDVMVELPRGIQTTLAIQFDLLPGPELARLRDQLQEAAEVGKLPRRPTTEQCLEYCERHLLDQVVS</sequence>
<dbReference type="Pfam" id="PF01416">
    <property type="entry name" value="PseudoU_synth_1"/>
    <property type="match status" value="1"/>
</dbReference>
<evidence type="ECO:0000259" key="6">
    <source>
        <dbReference type="Pfam" id="PF01416"/>
    </source>
</evidence>
<organism evidence="7 8">
    <name type="scientific">Cyanidiococcus yangmingshanensis</name>
    <dbReference type="NCBI Taxonomy" id="2690220"/>
    <lineage>
        <taxon>Eukaryota</taxon>
        <taxon>Rhodophyta</taxon>
        <taxon>Bangiophyceae</taxon>
        <taxon>Cyanidiales</taxon>
        <taxon>Cyanidiaceae</taxon>
        <taxon>Cyanidiococcus</taxon>
    </lineage>
</organism>
<keyword evidence="3" id="KW-0413">Isomerase</keyword>
<dbReference type="Proteomes" id="UP000530660">
    <property type="component" value="Unassembled WGS sequence"/>
</dbReference>
<evidence type="ECO:0000313" key="8">
    <source>
        <dbReference type="Proteomes" id="UP000530660"/>
    </source>
</evidence>
<comment type="similarity">
    <text evidence="1">Belongs to the tRNA pseudouridine synthase TruA family.</text>
</comment>
<dbReference type="GO" id="GO:0005634">
    <property type="term" value="C:nucleus"/>
    <property type="evidence" value="ECO:0007669"/>
    <property type="project" value="TreeGrafter"/>
</dbReference>
<keyword evidence="8" id="KW-1185">Reference proteome</keyword>
<dbReference type="Gene3D" id="3.30.70.660">
    <property type="entry name" value="Pseudouridine synthase I, catalytic domain, C-terminal subdomain"/>
    <property type="match status" value="1"/>
</dbReference>
<dbReference type="GO" id="GO:0003723">
    <property type="term" value="F:RNA binding"/>
    <property type="evidence" value="ECO:0007669"/>
    <property type="project" value="InterPro"/>
</dbReference>
<feature type="region of interest" description="Disordered" evidence="5">
    <location>
        <begin position="375"/>
        <end position="414"/>
    </location>
</feature>
<gene>
    <name evidence="7" type="ORF">F1559_003778</name>
</gene>
<proteinExistence type="inferred from homology"/>
<dbReference type="InterPro" id="IPR020095">
    <property type="entry name" value="PsdUridine_synth_TruA_C"/>
</dbReference>
<evidence type="ECO:0000256" key="2">
    <source>
        <dbReference type="ARBA" id="ARBA00022694"/>
    </source>
</evidence>
<dbReference type="GO" id="GO:0031119">
    <property type="term" value="P:tRNA pseudouridine synthesis"/>
    <property type="evidence" value="ECO:0007669"/>
    <property type="project" value="UniProtKB-ARBA"/>
</dbReference>